<name>A0AAV7WX89_PLEWA</name>
<evidence type="ECO:0000313" key="2">
    <source>
        <dbReference type="EMBL" id="KAJ1217481.1"/>
    </source>
</evidence>
<accession>A0AAV7WX89</accession>
<gene>
    <name evidence="2" type="ORF">NDU88_005075</name>
</gene>
<dbReference type="Proteomes" id="UP001066276">
    <property type="component" value="Chromosome 1_1"/>
</dbReference>
<proteinExistence type="predicted"/>
<feature type="region of interest" description="Disordered" evidence="1">
    <location>
        <begin position="35"/>
        <end position="67"/>
    </location>
</feature>
<protein>
    <submittedName>
        <fullName evidence="2">Uncharacterized protein</fullName>
    </submittedName>
</protein>
<evidence type="ECO:0000313" key="3">
    <source>
        <dbReference type="Proteomes" id="UP001066276"/>
    </source>
</evidence>
<dbReference type="EMBL" id="JANPWB010000001">
    <property type="protein sequence ID" value="KAJ1217481.1"/>
    <property type="molecule type" value="Genomic_DNA"/>
</dbReference>
<reference evidence="2" key="1">
    <citation type="journal article" date="2022" name="bioRxiv">
        <title>Sequencing and chromosome-scale assembly of the giantPleurodeles waltlgenome.</title>
        <authorList>
            <person name="Brown T."/>
            <person name="Elewa A."/>
            <person name="Iarovenko S."/>
            <person name="Subramanian E."/>
            <person name="Araus A.J."/>
            <person name="Petzold A."/>
            <person name="Susuki M."/>
            <person name="Suzuki K.-i.T."/>
            <person name="Hayashi T."/>
            <person name="Toyoda A."/>
            <person name="Oliveira C."/>
            <person name="Osipova E."/>
            <person name="Leigh N.D."/>
            <person name="Simon A."/>
            <person name="Yun M.H."/>
        </authorList>
    </citation>
    <scope>NUCLEOTIDE SEQUENCE</scope>
    <source>
        <strain evidence="2">20211129_DDA</strain>
        <tissue evidence="2">Liver</tissue>
    </source>
</reference>
<evidence type="ECO:0000256" key="1">
    <source>
        <dbReference type="SAM" id="MobiDB-lite"/>
    </source>
</evidence>
<dbReference type="AlphaFoldDB" id="A0AAV7WX89"/>
<sequence length="67" mass="7163">MRPSKDQVAKEQEGALKEALQLSNNTFFALAANTHVDSDEDARTSSPTLASPREEGPALTPHAADDL</sequence>
<organism evidence="2 3">
    <name type="scientific">Pleurodeles waltl</name>
    <name type="common">Iberian ribbed newt</name>
    <dbReference type="NCBI Taxonomy" id="8319"/>
    <lineage>
        <taxon>Eukaryota</taxon>
        <taxon>Metazoa</taxon>
        <taxon>Chordata</taxon>
        <taxon>Craniata</taxon>
        <taxon>Vertebrata</taxon>
        <taxon>Euteleostomi</taxon>
        <taxon>Amphibia</taxon>
        <taxon>Batrachia</taxon>
        <taxon>Caudata</taxon>
        <taxon>Salamandroidea</taxon>
        <taxon>Salamandridae</taxon>
        <taxon>Pleurodelinae</taxon>
        <taxon>Pleurodeles</taxon>
    </lineage>
</organism>
<keyword evidence="3" id="KW-1185">Reference proteome</keyword>
<comment type="caution">
    <text evidence="2">The sequence shown here is derived from an EMBL/GenBank/DDBJ whole genome shotgun (WGS) entry which is preliminary data.</text>
</comment>